<evidence type="ECO:0000259" key="2">
    <source>
        <dbReference type="Pfam" id="PF24252"/>
    </source>
</evidence>
<dbReference type="Pfam" id="PF12773">
    <property type="entry name" value="DZR"/>
    <property type="match status" value="1"/>
</dbReference>
<proteinExistence type="predicted"/>
<dbReference type="AlphaFoldDB" id="A0ABD5QFI5"/>
<protein>
    <submittedName>
        <fullName evidence="3">Zinc ribbon domain-containing protein</fullName>
    </submittedName>
</protein>
<evidence type="ECO:0000313" key="4">
    <source>
        <dbReference type="Proteomes" id="UP001595925"/>
    </source>
</evidence>
<keyword evidence="4" id="KW-1185">Reference proteome</keyword>
<gene>
    <name evidence="3" type="ORF">ACFPFO_12220</name>
</gene>
<feature type="domain" description="DZANK-type" evidence="1">
    <location>
        <begin position="124"/>
        <end position="168"/>
    </location>
</feature>
<dbReference type="InterPro" id="IPR025874">
    <property type="entry name" value="DZR"/>
</dbReference>
<evidence type="ECO:0000313" key="3">
    <source>
        <dbReference type="EMBL" id="MFC4988512.1"/>
    </source>
</evidence>
<dbReference type="InterPro" id="IPR056278">
    <property type="entry name" value="CdrL_M"/>
</dbReference>
<accession>A0ABD5QFI5</accession>
<organism evidence="3 4">
    <name type="scientific">Saliphagus infecundisoli</name>
    <dbReference type="NCBI Taxonomy" id="1849069"/>
    <lineage>
        <taxon>Archaea</taxon>
        <taxon>Methanobacteriati</taxon>
        <taxon>Methanobacteriota</taxon>
        <taxon>Stenosarchaea group</taxon>
        <taxon>Halobacteria</taxon>
        <taxon>Halobacteriales</taxon>
        <taxon>Natrialbaceae</taxon>
        <taxon>Saliphagus</taxon>
    </lineage>
</organism>
<evidence type="ECO:0000259" key="1">
    <source>
        <dbReference type="Pfam" id="PF12773"/>
    </source>
</evidence>
<reference evidence="3 4" key="1">
    <citation type="journal article" date="2019" name="Int. J. Syst. Evol. Microbiol.">
        <title>The Global Catalogue of Microorganisms (GCM) 10K type strain sequencing project: providing services to taxonomists for standard genome sequencing and annotation.</title>
        <authorList>
            <consortium name="The Broad Institute Genomics Platform"/>
            <consortium name="The Broad Institute Genome Sequencing Center for Infectious Disease"/>
            <person name="Wu L."/>
            <person name="Ma J."/>
        </authorList>
    </citation>
    <scope>NUCLEOTIDE SEQUENCE [LARGE SCALE GENOMIC DNA]</scope>
    <source>
        <strain evidence="3 4">CGMCC 1.15824</strain>
    </source>
</reference>
<dbReference type="Pfam" id="PF24252">
    <property type="entry name" value="CdrL_M"/>
    <property type="match status" value="1"/>
</dbReference>
<comment type="caution">
    <text evidence="3">The sequence shown here is derived from an EMBL/GenBank/DDBJ whole genome shotgun (WGS) entry which is preliminary data.</text>
</comment>
<name>A0ABD5QFI5_9EURY</name>
<sequence>MSKITFRADDDLVEGIETFDASKSEVMREALRAYLEDASRVESRTEVGTSPSIDDLVRERVDERVEDRLDERVGRRAPDVDVSISLEGLEGVVREDAAGGETNTTVRKTEPADEASDGATPVGCTQCGETLAGDHVYCPNCGEKASRRAFCECGDELRSDWSFCPGCGRRTPAADVLDPDRRPG</sequence>
<dbReference type="EMBL" id="JBHSJG010000036">
    <property type="protein sequence ID" value="MFC4988512.1"/>
    <property type="molecule type" value="Genomic_DNA"/>
</dbReference>
<dbReference type="RefSeq" id="WP_224827282.1">
    <property type="nucleotide sequence ID" value="NZ_JAIVEF010000001.1"/>
</dbReference>
<feature type="domain" description="CdrL-like middle region" evidence="2">
    <location>
        <begin position="50"/>
        <end position="110"/>
    </location>
</feature>
<dbReference type="Proteomes" id="UP001595925">
    <property type="component" value="Unassembled WGS sequence"/>
</dbReference>